<reference evidence="1" key="1">
    <citation type="journal article" date="2014" name="Front. Microbiol.">
        <title>High frequency of phylogenetically diverse reductive dehalogenase-homologous genes in deep subseafloor sedimentary metagenomes.</title>
        <authorList>
            <person name="Kawai M."/>
            <person name="Futagami T."/>
            <person name="Toyoda A."/>
            <person name="Takaki Y."/>
            <person name="Nishi S."/>
            <person name="Hori S."/>
            <person name="Arai W."/>
            <person name="Tsubouchi T."/>
            <person name="Morono Y."/>
            <person name="Uchiyama I."/>
            <person name="Ito T."/>
            <person name="Fujiyama A."/>
            <person name="Inagaki F."/>
            <person name="Takami H."/>
        </authorList>
    </citation>
    <scope>NUCLEOTIDE SEQUENCE</scope>
    <source>
        <strain evidence="1">Expedition CK06-06</strain>
    </source>
</reference>
<accession>X1EM29</accession>
<protein>
    <submittedName>
        <fullName evidence="1">Uncharacterized protein</fullName>
    </submittedName>
</protein>
<sequence length="53" mass="6392">MKEEIIQKCAHIDYELEVLWNQVSKDYNKDEAEDYWDELEKIVEDEGPIVCMN</sequence>
<name>X1EM29_9ZZZZ</name>
<comment type="caution">
    <text evidence="1">The sequence shown here is derived from an EMBL/GenBank/DDBJ whole genome shotgun (WGS) entry which is preliminary data.</text>
</comment>
<feature type="non-terminal residue" evidence="1">
    <location>
        <position position="53"/>
    </location>
</feature>
<gene>
    <name evidence="1" type="ORF">S01H4_53428</name>
</gene>
<organism evidence="1">
    <name type="scientific">marine sediment metagenome</name>
    <dbReference type="NCBI Taxonomy" id="412755"/>
    <lineage>
        <taxon>unclassified sequences</taxon>
        <taxon>metagenomes</taxon>
        <taxon>ecological metagenomes</taxon>
    </lineage>
</organism>
<evidence type="ECO:0000313" key="1">
    <source>
        <dbReference type="EMBL" id="GAH18179.1"/>
    </source>
</evidence>
<dbReference type="AlphaFoldDB" id="X1EM29"/>
<proteinExistence type="predicted"/>
<dbReference type="EMBL" id="BART01030639">
    <property type="protein sequence ID" value="GAH18179.1"/>
    <property type="molecule type" value="Genomic_DNA"/>
</dbReference>